<dbReference type="EMBL" id="MFKK01000037">
    <property type="protein sequence ID" value="OGG39698.1"/>
    <property type="molecule type" value="Genomic_DNA"/>
</dbReference>
<keyword evidence="2" id="KW-0472">Membrane</keyword>
<keyword evidence="2" id="KW-1133">Transmembrane helix</keyword>
<sequence length="580" mass="64134">MKSSKQKIFLDQQVDITTIAKHLSRVPEKEIIFNFPRGARFASSLDNFRALKKRADSLGKKVLIESIDERALEMASSTGFDTLNPIFQTDPKTVRDIIPKTTSKPEGFRTLPVRLSSRTSSSVSSESQEKASFWRKKASPAPLPTNRLPSFLSDDAVTDSESSAPVVSKKPSKPLLFPKNADSGFGIPSKKTGRFRGGKFAMSFFLLGGLIFLGVGVWVLVAVLPKATVKLVFKEYLMPFQYQLRVDTGVSTSSIQEGALVLPGELLKASKNLQMSFPANGTDKVEVKAKGRLTIYNAFSSEAQALVERTRFETSDGRVFRLIEGVTVPGAKIVDGKIEPSTLEVSVQADQAGVEYNIPAVPKFTIPGFKGTPRFEGFYGVSKEPMTGGFVGVQAVATDEDVVAAKKSLRETLLSSLKGELGILMKENYDVLEGSTAFDVVKEEVEQPAPLEKTFKLYMEARFRQFVFDRTSLEDAITKDAIRELDAGFLLAVKKISVQYFDPLLDFSKEQLQVRAEGEIAFRADINVGDLKKEFFGKDAESAKKIIFQLPGLERANLSLKPFWVGRFPKNEKKVEIEIE</sequence>
<proteinExistence type="predicted"/>
<dbReference type="AlphaFoldDB" id="A0A1F6BS94"/>
<evidence type="ECO:0000256" key="2">
    <source>
        <dbReference type="SAM" id="Phobius"/>
    </source>
</evidence>
<evidence type="ECO:0000313" key="4">
    <source>
        <dbReference type="Proteomes" id="UP000176996"/>
    </source>
</evidence>
<protein>
    <recommendedName>
        <fullName evidence="5">Baseplate protein J-like domain-containing protein</fullName>
    </recommendedName>
</protein>
<feature type="region of interest" description="Disordered" evidence="1">
    <location>
        <begin position="98"/>
        <end position="124"/>
    </location>
</feature>
<accession>A0A1F6BS94</accession>
<name>A0A1F6BS94_9BACT</name>
<evidence type="ECO:0000256" key="1">
    <source>
        <dbReference type="SAM" id="MobiDB-lite"/>
    </source>
</evidence>
<feature type="transmembrane region" description="Helical" evidence="2">
    <location>
        <begin position="200"/>
        <end position="224"/>
    </location>
</feature>
<reference evidence="3 4" key="1">
    <citation type="journal article" date="2016" name="Nat. Commun.">
        <title>Thousands of microbial genomes shed light on interconnected biogeochemical processes in an aquifer system.</title>
        <authorList>
            <person name="Anantharaman K."/>
            <person name="Brown C.T."/>
            <person name="Hug L.A."/>
            <person name="Sharon I."/>
            <person name="Castelle C.J."/>
            <person name="Probst A.J."/>
            <person name="Thomas B.C."/>
            <person name="Singh A."/>
            <person name="Wilkins M.J."/>
            <person name="Karaoz U."/>
            <person name="Brodie E.L."/>
            <person name="Williams K.H."/>
            <person name="Hubbard S.S."/>
            <person name="Banfield J.F."/>
        </authorList>
    </citation>
    <scope>NUCLEOTIDE SEQUENCE [LARGE SCALE GENOMIC DNA]</scope>
</reference>
<dbReference type="Proteomes" id="UP000176996">
    <property type="component" value="Unassembled WGS sequence"/>
</dbReference>
<gene>
    <name evidence="3" type="ORF">A3A21_00170</name>
</gene>
<organism evidence="3 4">
    <name type="scientific">Candidatus Jorgensenbacteria bacterium RIFCSPLOWO2_01_FULL_45_25b</name>
    <dbReference type="NCBI Taxonomy" id="1798471"/>
    <lineage>
        <taxon>Bacteria</taxon>
        <taxon>Candidatus Joergenseniibacteriota</taxon>
    </lineage>
</organism>
<keyword evidence="2" id="KW-0812">Transmembrane</keyword>
<evidence type="ECO:0000313" key="3">
    <source>
        <dbReference type="EMBL" id="OGG39698.1"/>
    </source>
</evidence>
<comment type="caution">
    <text evidence="3">The sequence shown here is derived from an EMBL/GenBank/DDBJ whole genome shotgun (WGS) entry which is preliminary data.</text>
</comment>
<dbReference type="STRING" id="1798471.A3A21_00170"/>
<evidence type="ECO:0008006" key="5">
    <source>
        <dbReference type="Google" id="ProtNLM"/>
    </source>
</evidence>